<dbReference type="InterPro" id="IPR017853">
    <property type="entry name" value="GH"/>
</dbReference>
<dbReference type="GO" id="GO:0006032">
    <property type="term" value="P:chitin catabolic process"/>
    <property type="evidence" value="ECO:0007669"/>
    <property type="project" value="UniProtKB-KW"/>
</dbReference>
<keyword evidence="6" id="KW-0624">Polysaccharide degradation</keyword>
<comment type="similarity">
    <text evidence="8">Belongs to the glycosyl hydrolase 18 family.</text>
</comment>
<gene>
    <name evidence="11" type="ORF">D9758_008635</name>
</gene>
<evidence type="ECO:0000256" key="8">
    <source>
        <dbReference type="RuleBase" id="RU004453"/>
    </source>
</evidence>
<dbReference type="EMBL" id="JAACJM010000062">
    <property type="protein sequence ID" value="KAF5353740.1"/>
    <property type="molecule type" value="Genomic_DNA"/>
</dbReference>
<dbReference type="InterPro" id="IPR001579">
    <property type="entry name" value="Glyco_hydro_18_chit_AS"/>
</dbReference>
<organism evidence="11 12">
    <name type="scientific">Tetrapyrgos nigripes</name>
    <dbReference type="NCBI Taxonomy" id="182062"/>
    <lineage>
        <taxon>Eukaryota</taxon>
        <taxon>Fungi</taxon>
        <taxon>Dikarya</taxon>
        <taxon>Basidiomycota</taxon>
        <taxon>Agaricomycotina</taxon>
        <taxon>Agaricomycetes</taxon>
        <taxon>Agaricomycetidae</taxon>
        <taxon>Agaricales</taxon>
        <taxon>Marasmiineae</taxon>
        <taxon>Marasmiaceae</taxon>
        <taxon>Tetrapyrgos</taxon>
    </lineage>
</organism>
<evidence type="ECO:0000256" key="4">
    <source>
        <dbReference type="ARBA" id="ARBA00023277"/>
    </source>
</evidence>
<evidence type="ECO:0000256" key="1">
    <source>
        <dbReference type="ARBA" id="ARBA00000822"/>
    </source>
</evidence>
<evidence type="ECO:0000256" key="9">
    <source>
        <dbReference type="SAM" id="SignalP"/>
    </source>
</evidence>
<dbReference type="Pfam" id="PF00704">
    <property type="entry name" value="Glyco_hydro_18"/>
    <property type="match status" value="1"/>
</dbReference>
<dbReference type="GO" id="GO:0005576">
    <property type="term" value="C:extracellular region"/>
    <property type="evidence" value="ECO:0007669"/>
    <property type="project" value="TreeGrafter"/>
</dbReference>
<protein>
    <recommendedName>
        <fullName evidence="10">GH18 domain-containing protein</fullName>
    </recommendedName>
</protein>
<dbReference type="GO" id="GO:0008843">
    <property type="term" value="F:endochitinase activity"/>
    <property type="evidence" value="ECO:0007669"/>
    <property type="project" value="UniProtKB-EC"/>
</dbReference>
<dbReference type="InterPro" id="IPR050314">
    <property type="entry name" value="Glycosyl_Hydrlase_18"/>
</dbReference>
<keyword evidence="9" id="KW-0732">Signal</keyword>
<dbReference type="OrthoDB" id="73875at2759"/>
<dbReference type="Proteomes" id="UP000559256">
    <property type="component" value="Unassembled WGS sequence"/>
</dbReference>
<dbReference type="InterPro" id="IPR001223">
    <property type="entry name" value="Glyco_hydro18_cat"/>
</dbReference>
<evidence type="ECO:0000313" key="11">
    <source>
        <dbReference type="EMBL" id="KAF5353740.1"/>
    </source>
</evidence>
<keyword evidence="2 7" id="KW-0378">Hydrolase</keyword>
<evidence type="ECO:0000259" key="10">
    <source>
        <dbReference type="PROSITE" id="PS51910"/>
    </source>
</evidence>
<dbReference type="PROSITE" id="PS51910">
    <property type="entry name" value="GH18_2"/>
    <property type="match status" value="1"/>
</dbReference>
<accession>A0A8H5FXV2</accession>
<evidence type="ECO:0000313" key="12">
    <source>
        <dbReference type="Proteomes" id="UP000559256"/>
    </source>
</evidence>
<name>A0A8H5FXV2_9AGAR</name>
<keyword evidence="5 7" id="KW-0326">Glycosidase</keyword>
<reference evidence="11 12" key="1">
    <citation type="journal article" date="2020" name="ISME J.">
        <title>Uncovering the hidden diversity of litter-decomposition mechanisms in mushroom-forming fungi.</title>
        <authorList>
            <person name="Floudas D."/>
            <person name="Bentzer J."/>
            <person name="Ahren D."/>
            <person name="Johansson T."/>
            <person name="Persson P."/>
            <person name="Tunlid A."/>
        </authorList>
    </citation>
    <scope>NUCLEOTIDE SEQUENCE [LARGE SCALE GENOMIC DNA]</scope>
    <source>
        <strain evidence="11 12">CBS 291.85</strain>
    </source>
</reference>
<evidence type="ECO:0000256" key="3">
    <source>
        <dbReference type="ARBA" id="ARBA00023024"/>
    </source>
</evidence>
<dbReference type="AlphaFoldDB" id="A0A8H5FXV2"/>
<evidence type="ECO:0000256" key="2">
    <source>
        <dbReference type="ARBA" id="ARBA00022801"/>
    </source>
</evidence>
<dbReference type="InterPro" id="IPR011583">
    <property type="entry name" value="Chitinase_II/V-like_cat"/>
</dbReference>
<feature type="signal peptide" evidence="9">
    <location>
        <begin position="1"/>
        <end position="23"/>
    </location>
</feature>
<evidence type="ECO:0000256" key="5">
    <source>
        <dbReference type="ARBA" id="ARBA00023295"/>
    </source>
</evidence>
<keyword evidence="3" id="KW-0146">Chitin degradation</keyword>
<sequence>MLSLISSPLCLPLIASSLSVVSGLKLPTGPTQQKPRIASAYFTGWHTVNSTPTFEVSDISWEKYNRMIYAFAETTEDPHAINITGSNPDALAPFVAAAHKNNVSAIISIGGWTGSRFWSTVVGSPENRTTFVKTVVDFTVQYNLDGLDFDWETPVKQAIGCNAINPNDTTNLVEFLKELRQDPVGAKLDLSAAVGLGPYRDSDGNPLGDMSEFGSYLDTVMIMNYDVWGSWSSGVGPNAPLNDTCAAPDNQQGSAVSAIKAWTDAGVPLEKIVLGVASYGHSFAVAKDDAFVNGSTTELAAYPPFNASAFPLGDSWDTDADTPFDVCGAPTTNGGNWDLFALIDAGLLDECGNPIDDVPYRFDECSKTAYVYRPDQQVMISFDDPKAFNAKGQFIKDMGLAGFAMWELGGDSDDILVDAIRETAGF</sequence>
<dbReference type="Gene3D" id="3.20.20.80">
    <property type="entry name" value="Glycosidases"/>
    <property type="match status" value="2"/>
</dbReference>
<feature type="chain" id="PRO_5034134049" description="GH18 domain-containing protein" evidence="9">
    <location>
        <begin position="24"/>
        <end position="426"/>
    </location>
</feature>
<dbReference type="PROSITE" id="PS01095">
    <property type="entry name" value="GH18_1"/>
    <property type="match status" value="1"/>
</dbReference>
<evidence type="ECO:0000256" key="6">
    <source>
        <dbReference type="ARBA" id="ARBA00023326"/>
    </source>
</evidence>
<dbReference type="GO" id="GO:0008061">
    <property type="term" value="F:chitin binding"/>
    <property type="evidence" value="ECO:0007669"/>
    <property type="project" value="InterPro"/>
</dbReference>
<dbReference type="GO" id="GO:0000272">
    <property type="term" value="P:polysaccharide catabolic process"/>
    <property type="evidence" value="ECO:0007669"/>
    <property type="project" value="UniProtKB-KW"/>
</dbReference>
<dbReference type="SUPFAM" id="SSF51445">
    <property type="entry name" value="(Trans)glycosidases"/>
    <property type="match status" value="1"/>
</dbReference>
<dbReference type="PANTHER" id="PTHR11177:SF317">
    <property type="entry name" value="CHITINASE 12-RELATED"/>
    <property type="match status" value="1"/>
</dbReference>
<keyword evidence="12" id="KW-1185">Reference proteome</keyword>
<comment type="catalytic activity">
    <reaction evidence="1">
        <text>Random endo-hydrolysis of N-acetyl-beta-D-glucosaminide (1-&gt;4)-beta-linkages in chitin and chitodextrins.</text>
        <dbReference type="EC" id="3.2.1.14"/>
    </reaction>
</comment>
<dbReference type="PANTHER" id="PTHR11177">
    <property type="entry name" value="CHITINASE"/>
    <property type="match status" value="1"/>
</dbReference>
<evidence type="ECO:0000256" key="7">
    <source>
        <dbReference type="RuleBase" id="RU000489"/>
    </source>
</evidence>
<comment type="caution">
    <text evidence="11">The sequence shown here is derived from an EMBL/GenBank/DDBJ whole genome shotgun (WGS) entry which is preliminary data.</text>
</comment>
<proteinExistence type="inferred from homology"/>
<keyword evidence="4" id="KW-0119">Carbohydrate metabolism</keyword>
<feature type="domain" description="GH18" evidence="10">
    <location>
        <begin position="36"/>
        <end position="426"/>
    </location>
</feature>
<dbReference type="SMART" id="SM00636">
    <property type="entry name" value="Glyco_18"/>
    <property type="match status" value="1"/>
</dbReference>